<dbReference type="EMBL" id="GEMB01000372">
    <property type="protein sequence ID" value="JAS02749.1"/>
    <property type="molecule type" value="Transcribed_RNA"/>
</dbReference>
<accession>A0A161MT43</accession>
<evidence type="ECO:0000259" key="1">
    <source>
        <dbReference type="Pfam" id="PF12972"/>
    </source>
</evidence>
<reference evidence="2" key="1">
    <citation type="submission" date="2016-04" db="EMBL/GenBank/DDBJ databases">
        <authorList>
            <person name="Calderon-Fernandez G.M.Sr."/>
        </authorList>
    </citation>
    <scope>NUCLEOTIDE SEQUENCE</scope>
    <source>
        <strain evidence="2">Int1</strain>
        <tissue evidence="2">Integument</tissue>
    </source>
</reference>
<sequence>MVSDYYSARWKLFLSSAYEALKNNTHFDEYKVAVSNF</sequence>
<organism evidence="2">
    <name type="scientific">Triatoma infestans</name>
    <name type="common">Assassin bug</name>
    <dbReference type="NCBI Taxonomy" id="30076"/>
    <lineage>
        <taxon>Eukaryota</taxon>
        <taxon>Metazoa</taxon>
        <taxon>Ecdysozoa</taxon>
        <taxon>Arthropoda</taxon>
        <taxon>Hexapoda</taxon>
        <taxon>Insecta</taxon>
        <taxon>Pterygota</taxon>
        <taxon>Neoptera</taxon>
        <taxon>Paraneoptera</taxon>
        <taxon>Hemiptera</taxon>
        <taxon>Heteroptera</taxon>
        <taxon>Panheteroptera</taxon>
        <taxon>Cimicomorpha</taxon>
        <taxon>Reduviidae</taxon>
        <taxon>Triatominae</taxon>
        <taxon>Triatoma</taxon>
    </lineage>
</organism>
<proteinExistence type="predicted"/>
<protein>
    <submittedName>
        <fullName evidence="2">Alpha-n-acetylglucosaminidase isoform x2</fullName>
    </submittedName>
</protein>
<dbReference type="AlphaFoldDB" id="A0A161MT43"/>
<evidence type="ECO:0000313" key="2">
    <source>
        <dbReference type="EMBL" id="JAS02749.1"/>
    </source>
</evidence>
<dbReference type="InterPro" id="IPR024732">
    <property type="entry name" value="NAGLU_C"/>
</dbReference>
<reference evidence="2" key="2">
    <citation type="journal article" date="2017" name="J. Med. Entomol.">
        <title>Transcriptome Analysis of the Triatoma infestans (Hemiptera: Reduviidae) Integument.</title>
        <authorList>
            <person name="Calderon-Fernandez G.M."/>
            <person name="Moriconi D.E."/>
            <person name="Dulbecco A.B."/>
            <person name="Juarez M.P."/>
        </authorList>
    </citation>
    <scope>NUCLEOTIDE SEQUENCE</scope>
    <source>
        <strain evidence="2">Int1</strain>
        <tissue evidence="2">Integument</tissue>
    </source>
</reference>
<name>A0A161MT43_TRIIF</name>
<dbReference type="Pfam" id="PF12972">
    <property type="entry name" value="NAGLU_C"/>
    <property type="match status" value="1"/>
</dbReference>
<feature type="domain" description="Alpha-N-acetylglucosaminidase C-terminal" evidence="1">
    <location>
        <begin position="1"/>
        <end position="33"/>
    </location>
</feature>
<dbReference type="Gene3D" id="1.20.120.670">
    <property type="entry name" value="N-acetyl-b-d-glucoasminidase"/>
    <property type="match status" value="1"/>
</dbReference>